<keyword evidence="2" id="KW-1185">Reference proteome</keyword>
<protein>
    <recommendedName>
        <fullName evidence="3">DUF659 domain-containing protein</fullName>
    </recommendedName>
</protein>
<dbReference type="Proteomes" id="UP001470230">
    <property type="component" value="Unassembled WGS sequence"/>
</dbReference>
<organism evidence="1 2">
    <name type="scientific">Tritrichomonas musculus</name>
    <dbReference type="NCBI Taxonomy" id="1915356"/>
    <lineage>
        <taxon>Eukaryota</taxon>
        <taxon>Metamonada</taxon>
        <taxon>Parabasalia</taxon>
        <taxon>Tritrichomonadida</taxon>
        <taxon>Tritrichomonadidae</taxon>
        <taxon>Tritrichomonas</taxon>
    </lineage>
</organism>
<proteinExistence type="predicted"/>
<dbReference type="EMBL" id="JAPFFF010000027">
    <property type="protein sequence ID" value="KAK8848044.1"/>
    <property type="molecule type" value="Genomic_DNA"/>
</dbReference>
<dbReference type="SUPFAM" id="SSF53098">
    <property type="entry name" value="Ribonuclease H-like"/>
    <property type="match status" value="1"/>
</dbReference>
<comment type="caution">
    <text evidence="1">The sequence shown here is derived from an EMBL/GenBank/DDBJ whole genome shotgun (WGS) entry which is preliminary data.</text>
</comment>
<evidence type="ECO:0000313" key="2">
    <source>
        <dbReference type="Proteomes" id="UP001470230"/>
    </source>
</evidence>
<reference evidence="1 2" key="1">
    <citation type="submission" date="2024-04" db="EMBL/GenBank/DDBJ databases">
        <title>Tritrichomonas musculus Genome.</title>
        <authorList>
            <person name="Alves-Ferreira E."/>
            <person name="Grigg M."/>
            <person name="Lorenzi H."/>
            <person name="Galac M."/>
        </authorList>
    </citation>
    <scope>NUCLEOTIDE SEQUENCE [LARGE SCALE GENOMIC DNA]</scope>
    <source>
        <strain evidence="1 2">EAF2021</strain>
    </source>
</reference>
<sequence>MKKIPFVPRSSKYDAPPGWTPTNIHGKNEWRCKEIQFNFKYNEYRRCSHSCEKRYIQYHKNKHVYDIPQKEDPDFPENIISKIQNNTYDQFNKRYVQELALLCGKLDISFKKGASQSLRNFSIFLLKEGQQITKGTCDSVNFDKFLNNVSDKKIADEIINVSQIEFDKKIIDFQKKKYCCLLCDAGTVIRSHILHFVIACFYDHTKYLLYDSKNCESNDSEFYFKCFSDVIENLRSDGIEICSITTDSLPAQVSGWNDFISTSEDPLISSLYRIPCYAHMINLVFLNSTKKSIKLQQIINSVLEISKLIRKKDAIDFIRCKCPTFSPTRWIYIVDILLFLLSKKTEINNFIQIKNNEGLEQYDLINEDMEFAYQVLILLKLFSLIVEKNNFQLYNIVLLVREFFMELNNVYVSTENPDYKEIVNIIDASFRAKCLNNAYNETVTAYVLSSCGRAEIRKKYESIRTINPGSLSFTTPFETLRQERIQFEHRQTPLITDVILQESFSIYDENDIQDEFNEQILKFDENKDSGSNDTYNEIINEPFEKRIKQDIFRNLYQIAKSELIEKGKILDISDEYIEEMLDIFLFEDPRKLDFMRYSQENPYLFWRKTYCFDEQWEIFSDLALRYESSFSSEAIVERFLSIQKAIQNDRMSNVSVPVVKSRFRLHELAKDDDE</sequence>
<dbReference type="InterPro" id="IPR012337">
    <property type="entry name" value="RNaseH-like_sf"/>
</dbReference>
<evidence type="ECO:0000313" key="1">
    <source>
        <dbReference type="EMBL" id="KAK8848044.1"/>
    </source>
</evidence>
<name>A0ABR2HII6_9EUKA</name>
<gene>
    <name evidence="1" type="ORF">M9Y10_019099</name>
</gene>
<accession>A0ABR2HII6</accession>
<evidence type="ECO:0008006" key="3">
    <source>
        <dbReference type="Google" id="ProtNLM"/>
    </source>
</evidence>